<dbReference type="InterPro" id="IPR015424">
    <property type="entry name" value="PyrdxlP-dep_Trfase"/>
</dbReference>
<evidence type="ECO:0000256" key="1">
    <source>
        <dbReference type="ARBA" id="ARBA00001933"/>
    </source>
</evidence>
<sequence>YGDVAPLDEIAALKSEFGYRLIVDESLAFGVLGDGGRGAAEHFGVEGDVEIRTASLENAVASIGGITVGDEEVVDHQRLSGAGYCFSASAPPFVAAAAVASLEILGGAEGKVLRRRLRENIGLLREGIGRINGVELWRGSELSPLVFFTMPGGSEESERERLRQVTSALLKSGVS</sequence>
<dbReference type="PANTHER" id="PTHR13693:SF2">
    <property type="entry name" value="SERINE PALMITOYLTRANSFERASE 1"/>
    <property type="match status" value="1"/>
</dbReference>
<keyword evidence="8" id="KW-0746">Sphingolipid metabolism</keyword>
<evidence type="ECO:0000256" key="2">
    <source>
        <dbReference type="ARBA" id="ARBA00004760"/>
    </source>
</evidence>
<dbReference type="SUPFAM" id="SSF53383">
    <property type="entry name" value="PLP-dependent transferases"/>
    <property type="match status" value="1"/>
</dbReference>
<evidence type="ECO:0000313" key="12">
    <source>
        <dbReference type="EMBL" id="GMI35161.1"/>
    </source>
</evidence>
<dbReference type="InterPro" id="IPR050087">
    <property type="entry name" value="AON_synthase_class-II"/>
</dbReference>
<feature type="domain" description="Aminotransferase class I/classII large" evidence="11">
    <location>
        <begin position="2"/>
        <end position="156"/>
    </location>
</feature>
<name>A0ABQ6MYB1_9STRA</name>
<dbReference type="Pfam" id="PF00155">
    <property type="entry name" value="Aminotran_1_2"/>
    <property type="match status" value="1"/>
</dbReference>
<evidence type="ECO:0000256" key="3">
    <source>
        <dbReference type="ARBA" id="ARBA00004991"/>
    </source>
</evidence>
<comment type="caution">
    <text evidence="12">The sequence shown here is derived from an EMBL/GenBank/DDBJ whole genome shotgun (WGS) entry which is preliminary data.</text>
</comment>
<comment type="similarity">
    <text evidence="4">Belongs to the class-II pyridoxal-phosphate-dependent aminotransferase family.</text>
</comment>
<reference evidence="12 13" key="1">
    <citation type="journal article" date="2023" name="Commun. Biol.">
        <title>Genome analysis of Parmales, the sister group of diatoms, reveals the evolutionary specialization of diatoms from phago-mixotrophs to photoautotrophs.</title>
        <authorList>
            <person name="Ban H."/>
            <person name="Sato S."/>
            <person name="Yoshikawa S."/>
            <person name="Yamada K."/>
            <person name="Nakamura Y."/>
            <person name="Ichinomiya M."/>
            <person name="Sato N."/>
            <person name="Blanc-Mathieu R."/>
            <person name="Endo H."/>
            <person name="Kuwata A."/>
            <person name="Ogata H."/>
        </authorList>
    </citation>
    <scope>NUCLEOTIDE SEQUENCE [LARGE SCALE GENOMIC DNA]</scope>
</reference>
<organism evidence="12 13">
    <name type="scientific">Tetraparma gracilis</name>
    <dbReference type="NCBI Taxonomy" id="2962635"/>
    <lineage>
        <taxon>Eukaryota</taxon>
        <taxon>Sar</taxon>
        <taxon>Stramenopiles</taxon>
        <taxon>Ochrophyta</taxon>
        <taxon>Bolidophyceae</taxon>
        <taxon>Parmales</taxon>
        <taxon>Triparmaceae</taxon>
        <taxon>Tetraparma</taxon>
    </lineage>
</organism>
<dbReference type="PANTHER" id="PTHR13693">
    <property type="entry name" value="CLASS II AMINOTRANSFERASE/8-AMINO-7-OXONONANOATE SYNTHASE"/>
    <property type="match status" value="1"/>
</dbReference>
<feature type="non-terminal residue" evidence="12">
    <location>
        <position position="1"/>
    </location>
</feature>
<gene>
    <name evidence="12" type="ORF">TeGR_g5548</name>
</gene>
<comment type="pathway">
    <text evidence="2">Lipid metabolism; sphingolipid metabolism.</text>
</comment>
<dbReference type="Gene3D" id="3.90.1150.10">
    <property type="entry name" value="Aspartate Aminotransferase, domain 1"/>
    <property type="match status" value="1"/>
</dbReference>
<evidence type="ECO:0000256" key="4">
    <source>
        <dbReference type="ARBA" id="ARBA00008392"/>
    </source>
</evidence>
<evidence type="ECO:0000256" key="10">
    <source>
        <dbReference type="ARBA" id="ARBA00023315"/>
    </source>
</evidence>
<dbReference type="EMBL" id="BRYB01004686">
    <property type="protein sequence ID" value="GMI35161.1"/>
    <property type="molecule type" value="Genomic_DNA"/>
</dbReference>
<dbReference type="InterPro" id="IPR015421">
    <property type="entry name" value="PyrdxlP-dep_Trfase_major"/>
</dbReference>
<dbReference type="Gene3D" id="3.40.640.10">
    <property type="entry name" value="Type I PLP-dependent aspartate aminotransferase-like (Major domain)"/>
    <property type="match status" value="1"/>
</dbReference>
<dbReference type="Proteomes" id="UP001165060">
    <property type="component" value="Unassembled WGS sequence"/>
</dbReference>
<evidence type="ECO:0000256" key="5">
    <source>
        <dbReference type="ARBA" id="ARBA00013220"/>
    </source>
</evidence>
<proteinExistence type="inferred from homology"/>
<evidence type="ECO:0000259" key="11">
    <source>
        <dbReference type="Pfam" id="PF00155"/>
    </source>
</evidence>
<keyword evidence="6" id="KW-0808">Transferase</keyword>
<comment type="cofactor">
    <cofactor evidence="1">
        <name>pyridoxal 5'-phosphate</name>
        <dbReference type="ChEBI" id="CHEBI:597326"/>
    </cofactor>
</comment>
<keyword evidence="9" id="KW-0443">Lipid metabolism</keyword>
<dbReference type="InterPro" id="IPR004839">
    <property type="entry name" value="Aminotransferase_I/II_large"/>
</dbReference>
<evidence type="ECO:0000256" key="8">
    <source>
        <dbReference type="ARBA" id="ARBA00022919"/>
    </source>
</evidence>
<keyword evidence="7" id="KW-0663">Pyridoxal phosphate</keyword>
<evidence type="ECO:0000256" key="7">
    <source>
        <dbReference type="ARBA" id="ARBA00022898"/>
    </source>
</evidence>
<evidence type="ECO:0000256" key="6">
    <source>
        <dbReference type="ARBA" id="ARBA00022679"/>
    </source>
</evidence>
<keyword evidence="10" id="KW-0012">Acyltransferase</keyword>
<feature type="non-terminal residue" evidence="12">
    <location>
        <position position="175"/>
    </location>
</feature>
<keyword evidence="13" id="KW-1185">Reference proteome</keyword>
<protein>
    <recommendedName>
        <fullName evidence="5">serine C-palmitoyltransferase</fullName>
        <ecNumber evidence="5">2.3.1.50</ecNumber>
    </recommendedName>
</protein>
<evidence type="ECO:0000256" key="9">
    <source>
        <dbReference type="ARBA" id="ARBA00023098"/>
    </source>
</evidence>
<accession>A0ABQ6MYB1</accession>
<dbReference type="EC" id="2.3.1.50" evidence="5"/>
<comment type="pathway">
    <text evidence="3">Sphingolipid metabolism.</text>
</comment>
<evidence type="ECO:0000313" key="13">
    <source>
        <dbReference type="Proteomes" id="UP001165060"/>
    </source>
</evidence>
<dbReference type="InterPro" id="IPR015422">
    <property type="entry name" value="PyrdxlP-dep_Trfase_small"/>
</dbReference>